<feature type="transmembrane region" description="Helical" evidence="7">
    <location>
        <begin position="121"/>
        <end position="149"/>
    </location>
</feature>
<evidence type="ECO:0000313" key="8">
    <source>
        <dbReference type="EMBL" id="MBB2182127.1"/>
    </source>
</evidence>
<comment type="subcellular location">
    <subcellularLocation>
        <location evidence="7">Cell membrane</location>
        <topology evidence="7">Multi-pass membrane protein</topology>
    </subcellularLocation>
</comment>
<comment type="function">
    <text evidence="7">Catalyzes the transfer of the diacylglyceryl group from phosphatidylglycerol to the sulfhydryl group of the N-terminal cysteine of a prolipoprotein, the first step in the formation of mature lipoproteins.</text>
</comment>
<evidence type="ECO:0000256" key="7">
    <source>
        <dbReference type="HAMAP-Rule" id="MF_01147"/>
    </source>
</evidence>
<dbReference type="Pfam" id="PF01790">
    <property type="entry name" value="LGT"/>
    <property type="match status" value="1"/>
</dbReference>
<comment type="catalytic activity">
    <reaction evidence="7">
        <text>L-cysteinyl-[prolipoprotein] + a 1,2-diacyl-sn-glycero-3-phospho-(1'-sn-glycerol) = an S-1,2-diacyl-sn-glyceryl-L-cysteinyl-[prolipoprotein] + sn-glycerol 1-phosphate + H(+)</text>
        <dbReference type="Rhea" id="RHEA:56712"/>
        <dbReference type="Rhea" id="RHEA-COMP:14679"/>
        <dbReference type="Rhea" id="RHEA-COMP:14680"/>
        <dbReference type="ChEBI" id="CHEBI:15378"/>
        <dbReference type="ChEBI" id="CHEBI:29950"/>
        <dbReference type="ChEBI" id="CHEBI:57685"/>
        <dbReference type="ChEBI" id="CHEBI:64716"/>
        <dbReference type="ChEBI" id="CHEBI:140658"/>
        <dbReference type="EC" id="2.5.1.145"/>
    </reaction>
</comment>
<evidence type="ECO:0000256" key="1">
    <source>
        <dbReference type="ARBA" id="ARBA00007150"/>
    </source>
</evidence>
<feature type="transmembrane region" description="Helical" evidence="7">
    <location>
        <begin position="169"/>
        <end position="190"/>
    </location>
</feature>
<dbReference type="EMBL" id="JACEGA010000001">
    <property type="protein sequence ID" value="MBB2182127.1"/>
    <property type="molecule type" value="Genomic_DNA"/>
</dbReference>
<feature type="transmembrane region" description="Helical" evidence="7">
    <location>
        <begin position="12"/>
        <end position="33"/>
    </location>
</feature>
<dbReference type="UniPathway" id="UPA00664"/>
<organism evidence="8 9">
    <name type="scientific">Variimorphobacter saccharofermentans</name>
    <dbReference type="NCBI Taxonomy" id="2755051"/>
    <lineage>
        <taxon>Bacteria</taxon>
        <taxon>Bacillati</taxon>
        <taxon>Bacillota</taxon>
        <taxon>Clostridia</taxon>
        <taxon>Lachnospirales</taxon>
        <taxon>Lachnospiraceae</taxon>
        <taxon>Variimorphobacter</taxon>
    </lineage>
</organism>
<reference evidence="8 9" key="1">
    <citation type="submission" date="2020-07" db="EMBL/GenBank/DDBJ databases">
        <title>Characterization and genome sequencing of isolate MD1, a novel member within the family Lachnospiraceae.</title>
        <authorList>
            <person name="Rettenmaier R."/>
            <person name="Di Bello L."/>
            <person name="Zinser C."/>
            <person name="Scheitz K."/>
            <person name="Liebl W."/>
            <person name="Zverlov V."/>
        </authorList>
    </citation>
    <scope>NUCLEOTIDE SEQUENCE [LARGE SCALE GENOMIC DNA]</scope>
    <source>
        <strain evidence="8 9">MD1</strain>
    </source>
</reference>
<feature type="transmembrane region" description="Helical" evidence="7">
    <location>
        <begin position="45"/>
        <end position="66"/>
    </location>
</feature>
<protein>
    <recommendedName>
        <fullName evidence="7">Phosphatidylglycerol--prolipoprotein diacylglyceryl transferase</fullName>
        <ecNumber evidence="7">2.5.1.145</ecNumber>
    </recommendedName>
</protein>
<gene>
    <name evidence="7" type="primary">lgt</name>
    <name evidence="8" type="ORF">H0486_04465</name>
</gene>
<evidence type="ECO:0000313" key="9">
    <source>
        <dbReference type="Proteomes" id="UP000574276"/>
    </source>
</evidence>
<dbReference type="AlphaFoldDB" id="A0A839JY36"/>
<dbReference type="GO" id="GO:0042158">
    <property type="term" value="P:lipoprotein biosynthetic process"/>
    <property type="evidence" value="ECO:0007669"/>
    <property type="project" value="UniProtKB-UniRule"/>
</dbReference>
<dbReference type="EC" id="2.5.1.145" evidence="7"/>
<comment type="similarity">
    <text evidence="1 7">Belongs to the Lgt family.</text>
</comment>
<sequence length="268" mass="30060">MLPEVTILGHTIALYGLMILIGVIIGTIVALSLARRMSIKNEDVIFAIIYGIIGFIVGGKLLYLIIELPLILQNIDRIIHDYQLLISLLSGGFVFYGGFIAGFLLMLFYCRRYQVPTTGMIATIIPIVPLVHAFGRIGCFFAGCCYGIPYEGWMHIVFHRSLVAPNEVSLFPVQLLESAVNFGIFLFLYYSARKAKSATAILTSYLILYSIMRFIMEFLRGDSARGFLLGLSVSQWISILLLIIAIFIKKRHSDSISDVVDKDFLDKR</sequence>
<keyword evidence="4 7" id="KW-0812">Transmembrane</keyword>
<dbReference type="GO" id="GO:0005886">
    <property type="term" value="C:plasma membrane"/>
    <property type="evidence" value="ECO:0007669"/>
    <property type="project" value="UniProtKB-SubCell"/>
</dbReference>
<comment type="pathway">
    <text evidence="7">Protein modification; lipoprotein biosynthesis (diacylglyceryl transfer).</text>
</comment>
<keyword evidence="5 7" id="KW-1133">Transmembrane helix</keyword>
<keyword evidence="8" id="KW-0449">Lipoprotein</keyword>
<dbReference type="HAMAP" id="MF_01147">
    <property type="entry name" value="Lgt"/>
    <property type="match status" value="1"/>
</dbReference>
<evidence type="ECO:0000256" key="4">
    <source>
        <dbReference type="ARBA" id="ARBA00022692"/>
    </source>
</evidence>
<keyword evidence="9" id="KW-1185">Reference proteome</keyword>
<keyword evidence="6 7" id="KW-0472">Membrane</keyword>
<proteinExistence type="inferred from homology"/>
<comment type="caution">
    <text evidence="8">The sequence shown here is derived from an EMBL/GenBank/DDBJ whole genome shotgun (WGS) entry which is preliminary data.</text>
</comment>
<dbReference type="GO" id="GO:0008961">
    <property type="term" value="F:phosphatidylglycerol-prolipoprotein diacylglyceryl transferase activity"/>
    <property type="evidence" value="ECO:0007669"/>
    <property type="project" value="UniProtKB-UniRule"/>
</dbReference>
<dbReference type="RefSeq" id="WP_228351856.1">
    <property type="nucleotide sequence ID" value="NZ_JACEGA010000001.1"/>
</dbReference>
<feature type="binding site" evidence="7">
    <location>
        <position position="136"/>
    </location>
    <ligand>
        <name>a 1,2-diacyl-sn-glycero-3-phospho-(1'-sn-glycerol)</name>
        <dbReference type="ChEBI" id="CHEBI:64716"/>
    </ligand>
</feature>
<keyword evidence="3 7" id="KW-0808">Transferase</keyword>
<evidence type="ECO:0000256" key="5">
    <source>
        <dbReference type="ARBA" id="ARBA00022989"/>
    </source>
</evidence>
<feature type="transmembrane region" description="Helical" evidence="7">
    <location>
        <begin position="227"/>
        <end position="248"/>
    </location>
</feature>
<evidence type="ECO:0000256" key="3">
    <source>
        <dbReference type="ARBA" id="ARBA00022679"/>
    </source>
</evidence>
<dbReference type="PANTHER" id="PTHR30589:SF0">
    <property type="entry name" value="PHOSPHATIDYLGLYCEROL--PROLIPOPROTEIN DIACYLGLYCERYL TRANSFERASE"/>
    <property type="match status" value="1"/>
</dbReference>
<dbReference type="InterPro" id="IPR001640">
    <property type="entry name" value="Lgt"/>
</dbReference>
<evidence type="ECO:0000256" key="2">
    <source>
        <dbReference type="ARBA" id="ARBA00022475"/>
    </source>
</evidence>
<evidence type="ECO:0000256" key="6">
    <source>
        <dbReference type="ARBA" id="ARBA00023136"/>
    </source>
</evidence>
<dbReference type="PANTHER" id="PTHR30589">
    <property type="entry name" value="PROLIPOPROTEIN DIACYLGLYCERYL TRANSFERASE"/>
    <property type="match status" value="1"/>
</dbReference>
<name>A0A839JY36_9FIRM</name>
<feature type="transmembrane region" description="Helical" evidence="7">
    <location>
        <begin position="86"/>
        <end position="109"/>
    </location>
</feature>
<keyword evidence="2 7" id="KW-1003">Cell membrane</keyword>
<accession>A0A839JY36</accession>
<dbReference type="Proteomes" id="UP000574276">
    <property type="component" value="Unassembled WGS sequence"/>
</dbReference>
<feature type="transmembrane region" description="Helical" evidence="7">
    <location>
        <begin position="197"/>
        <end position="215"/>
    </location>
</feature>